<reference evidence="1" key="1">
    <citation type="submission" date="2021-06" db="EMBL/GenBank/DDBJ databases">
        <authorList>
            <person name="Kallberg Y."/>
            <person name="Tangrot J."/>
            <person name="Rosling A."/>
        </authorList>
    </citation>
    <scope>NUCLEOTIDE SEQUENCE</scope>
    <source>
        <strain evidence="1">IN212</strain>
    </source>
</reference>
<dbReference type="OrthoDB" id="2447481at2759"/>
<dbReference type="Proteomes" id="UP000789396">
    <property type="component" value="Unassembled WGS sequence"/>
</dbReference>
<evidence type="ECO:0000313" key="2">
    <source>
        <dbReference type="Proteomes" id="UP000789396"/>
    </source>
</evidence>
<dbReference type="AlphaFoldDB" id="A0A9N9APE1"/>
<evidence type="ECO:0000313" key="1">
    <source>
        <dbReference type="EMBL" id="CAG8536894.1"/>
    </source>
</evidence>
<dbReference type="EMBL" id="CAJVPZ010003846">
    <property type="protein sequence ID" value="CAG8536894.1"/>
    <property type="molecule type" value="Genomic_DNA"/>
</dbReference>
<organism evidence="1 2">
    <name type="scientific">Racocetra fulgida</name>
    <dbReference type="NCBI Taxonomy" id="60492"/>
    <lineage>
        <taxon>Eukaryota</taxon>
        <taxon>Fungi</taxon>
        <taxon>Fungi incertae sedis</taxon>
        <taxon>Mucoromycota</taxon>
        <taxon>Glomeromycotina</taxon>
        <taxon>Glomeromycetes</taxon>
        <taxon>Diversisporales</taxon>
        <taxon>Gigasporaceae</taxon>
        <taxon>Racocetra</taxon>
    </lineage>
</organism>
<keyword evidence="2" id="KW-1185">Reference proteome</keyword>
<comment type="caution">
    <text evidence="1">The sequence shown here is derived from an EMBL/GenBank/DDBJ whole genome shotgun (WGS) entry which is preliminary data.</text>
</comment>
<proteinExistence type="predicted"/>
<sequence>MRWFDVQHKTEDILNNLNKEGIKVNAVVTDCASQYEAARNSNKFSTVAEQAIHLVSFFNRSTFFLGRLRSEQLALYKSYVSFVLPNSTKIEEGNDEDFNNFPEILLTYISNNEWWNNLMQLKTLLELYMASLNKLQRDKGRLSDVLHSFGWVCQVIKNLSDGALRDYLITKLEKRCQLRSKLTRSRNIAAIDKSLKIYKQNIAIPVEENDEQTSLDEDTEEEQLISLSENDMDLENPGKQIQTNNAIVNQWVSLNEEKEVEDDLNESESLSELYFDEVEFHPVDDFTAKWKLADLFVDSLVQPAHINLLLGD</sequence>
<accession>A0A9N9APE1</accession>
<gene>
    <name evidence="1" type="ORF">RFULGI_LOCUS4046</name>
</gene>
<name>A0A9N9APE1_9GLOM</name>
<protein>
    <submittedName>
        <fullName evidence="1">8256_t:CDS:1</fullName>
    </submittedName>
</protein>